<dbReference type="InterPro" id="IPR015856">
    <property type="entry name" value="ABC_transpr_CbiO/EcfA_su"/>
</dbReference>
<dbReference type="STRING" id="713585.THITH_07455"/>
<keyword evidence="4" id="KW-0547">Nucleotide-binding</keyword>
<dbReference type="EMBL" id="CP007029">
    <property type="protein sequence ID" value="AHE98126.1"/>
    <property type="molecule type" value="Genomic_DNA"/>
</dbReference>
<sequence length="240" mass="26796">MLELRGVDVAYPNGRSALAGVDLAIGRGERVVLLGTNGCGKSTLLRVLDALIPPTAGEFRFDGRRIDSRTLQDRAWQQEFRRRVVLMFQHPEAMLFNPTVREEIAFGLRHLPGSERDERIRIWADRLRLAPFLDVPPFELSGGEKQRLCLACLLAVEPEVLLLDEPTANLDPRTAGWLLQWLRDRSITSVIATHQMAQVPQLGDRVVILSEQHRVVYDSRSAGGPPDRDLLVAQGLAAVP</sequence>
<keyword evidence="3" id="KW-1003">Cell membrane</keyword>
<dbReference type="PANTHER" id="PTHR43553:SF27">
    <property type="entry name" value="ENERGY-COUPLING FACTOR TRANSPORTER ATP-BINDING PROTEIN ECFA2"/>
    <property type="match status" value="1"/>
</dbReference>
<dbReference type="InterPro" id="IPR050095">
    <property type="entry name" value="ECF_ABC_transporter_ATP-bd"/>
</dbReference>
<evidence type="ECO:0000256" key="6">
    <source>
        <dbReference type="ARBA" id="ARBA00022967"/>
    </source>
</evidence>
<evidence type="ECO:0000256" key="5">
    <source>
        <dbReference type="ARBA" id="ARBA00022840"/>
    </source>
</evidence>
<proteinExistence type="predicted"/>
<evidence type="ECO:0000256" key="4">
    <source>
        <dbReference type="ARBA" id="ARBA00022741"/>
    </source>
</evidence>
<protein>
    <submittedName>
        <fullName evidence="9">ABC transporter</fullName>
    </submittedName>
</protein>
<dbReference type="CDD" id="cd03225">
    <property type="entry name" value="ABC_cobalt_CbiO_domain1"/>
    <property type="match status" value="1"/>
</dbReference>
<evidence type="ECO:0000256" key="7">
    <source>
        <dbReference type="ARBA" id="ARBA00023136"/>
    </source>
</evidence>
<dbReference type="Pfam" id="PF00005">
    <property type="entry name" value="ABC_tran"/>
    <property type="match status" value="1"/>
</dbReference>
<feature type="domain" description="ABC transporter" evidence="8">
    <location>
        <begin position="2"/>
        <end position="236"/>
    </location>
</feature>
<comment type="subcellular location">
    <subcellularLocation>
        <location evidence="1">Cell membrane</location>
        <topology evidence="1">Peripheral membrane protein</topology>
    </subcellularLocation>
</comment>
<evidence type="ECO:0000256" key="1">
    <source>
        <dbReference type="ARBA" id="ARBA00004202"/>
    </source>
</evidence>
<gene>
    <name evidence="9" type="ORF">THITH_07455</name>
</gene>
<keyword evidence="6" id="KW-1278">Translocase</keyword>
<organism evidence="9 10">
    <name type="scientific">Thioalkalivibrio paradoxus ARh 1</name>
    <dbReference type="NCBI Taxonomy" id="713585"/>
    <lineage>
        <taxon>Bacteria</taxon>
        <taxon>Pseudomonadati</taxon>
        <taxon>Pseudomonadota</taxon>
        <taxon>Gammaproteobacteria</taxon>
        <taxon>Chromatiales</taxon>
        <taxon>Ectothiorhodospiraceae</taxon>
        <taxon>Thioalkalivibrio</taxon>
    </lineage>
</organism>
<dbReference type="PANTHER" id="PTHR43553">
    <property type="entry name" value="HEAVY METAL TRANSPORTER"/>
    <property type="match status" value="1"/>
</dbReference>
<dbReference type="AlphaFoldDB" id="W0DI93"/>
<evidence type="ECO:0000256" key="3">
    <source>
        <dbReference type="ARBA" id="ARBA00022475"/>
    </source>
</evidence>
<reference evidence="9 10" key="1">
    <citation type="submission" date="2013-12" db="EMBL/GenBank/DDBJ databases">
        <authorList>
            <consortium name="DOE Joint Genome Institute"/>
            <person name="Muyzer G."/>
            <person name="Huntemann M."/>
            <person name="Han J."/>
            <person name="Chen A."/>
            <person name="Kyrpides N."/>
            <person name="Mavromatis K."/>
            <person name="Markowitz V."/>
            <person name="Palaniappan K."/>
            <person name="Ivanova N."/>
            <person name="Schaumberg A."/>
            <person name="Pati A."/>
            <person name="Liolios K."/>
            <person name="Nordberg H.P."/>
            <person name="Cantor M.N."/>
            <person name="Hua S.X."/>
            <person name="Woyke T."/>
        </authorList>
    </citation>
    <scope>NUCLEOTIDE SEQUENCE [LARGE SCALE GENOMIC DNA]</scope>
    <source>
        <strain evidence="9 10">ARh 1</strain>
    </source>
</reference>
<dbReference type="GO" id="GO:0043190">
    <property type="term" value="C:ATP-binding cassette (ABC) transporter complex"/>
    <property type="evidence" value="ECO:0007669"/>
    <property type="project" value="TreeGrafter"/>
</dbReference>
<dbReference type="HOGENOM" id="CLU_000604_1_22_6"/>
<dbReference type="InterPro" id="IPR027417">
    <property type="entry name" value="P-loop_NTPase"/>
</dbReference>
<dbReference type="InterPro" id="IPR017871">
    <property type="entry name" value="ABC_transporter-like_CS"/>
</dbReference>
<dbReference type="PROSITE" id="PS50893">
    <property type="entry name" value="ABC_TRANSPORTER_2"/>
    <property type="match status" value="1"/>
</dbReference>
<dbReference type="InterPro" id="IPR003439">
    <property type="entry name" value="ABC_transporter-like_ATP-bd"/>
</dbReference>
<evidence type="ECO:0000259" key="8">
    <source>
        <dbReference type="PROSITE" id="PS50893"/>
    </source>
</evidence>
<evidence type="ECO:0000313" key="9">
    <source>
        <dbReference type="EMBL" id="AHE98126.1"/>
    </source>
</evidence>
<evidence type="ECO:0000313" key="10">
    <source>
        <dbReference type="Proteomes" id="UP000005289"/>
    </source>
</evidence>
<evidence type="ECO:0000256" key="2">
    <source>
        <dbReference type="ARBA" id="ARBA00022448"/>
    </source>
</evidence>
<dbReference type="PROSITE" id="PS00211">
    <property type="entry name" value="ABC_TRANSPORTER_1"/>
    <property type="match status" value="1"/>
</dbReference>
<dbReference type="Gene3D" id="3.40.50.300">
    <property type="entry name" value="P-loop containing nucleotide triphosphate hydrolases"/>
    <property type="match status" value="1"/>
</dbReference>
<keyword evidence="5" id="KW-0067">ATP-binding</keyword>
<dbReference type="GO" id="GO:0005524">
    <property type="term" value="F:ATP binding"/>
    <property type="evidence" value="ECO:0007669"/>
    <property type="project" value="UniProtKB-KW"/>
</dbReference>
<accession>W0DI93</accession>
<dbReference type="InterPro" id="IPR003593">
    <property type="entry name" value="AAA+_ATPase"/>
</dbReference>
<dbReference type="Proteomes" id="UP000005289">
    <property type="component" value="Chromosome"/>
</dbReference>
<name>W0DI93_9GAMM</name>
<keyword evidence="10" id="KW-1185">Reference proteome</keyword>
<dbReference type="GO" id="GO:0016887">
    <property type="term" value="F:ATP hydrolysis activity"/>
    <property type="evidence" value="ECO:0007669"/>
    <property type="project" value="InterPro"/>
</dbReference>
<keyword evidence="2" id="KW-0813">Transport</keyword>
<dbReference type="KEGG" id="tti:THITH_07455"/>
<dbReference type="GO" id="GO:0042626">
    <property type="term" value="F:ATPase-coupled transmembrane transporter activity"/>
    <property type="evidence" value="ECO:0007669"/>
    <property type="project" value="TreeGrafter"/>
</dbReference>
<dbReference type="SMART" id="SM00382">
    <property type="entry name" value="AAA"/>
    <property type="match status" value="1"/>
</dbReference>
<dbReference type="SUPFAM" id="SSF52540">
    <property type="entry name" value="P-loop containing nucleoside triphosphate hydrolases"/>
    <property type="match status" value="1"/>
</dbReference>
<keyword evidence="7" id="KW-0472">Membrane</keyword>